<dbReference type="AlphaFoldDB" id="A0A372EM98"/>
<accession>A0A372EM98</accession>
<feature type="compositionally biased region" description="Low complexity" evidence="1">
    <location>
        <begin position="38"/>
        <end position="47"/>
    </location>
</feature>
<name>A0A372EM98_9BURK</name>
<dbReference type="EMBL" id="QVLS01000003">
    <property type="protein sequence ID" value="RFP80449.1"/>
    <property type="molecule type" value="Genomic_DNA"/>
</dbReference>
<organism evidence="2 3">
    <name type="scientific">Hydrogenophaga borbori</name>
    <dbReference type="NCBI Taxonomy" id="2294117"/>
    <lineage>
        <taxon>Bacteria</taxon>
        <taxon>Pseudomonadati</taxon>
        <taxon>Pseudomonadota</taxon>
        <taxon>Betaproteobacteria</taxon>
        <taxon>Burkholderiales</taxon>
        <taxon>Comamonadaceae</taxon>
        <taxon>Hydrogenophaga</taxon>
    </lineage>
</organism>
<feature type="region of interest" description="Disordered" evidence="1">
    <location>
        <begin position="25"/>
        <end position="47"/>
    </location>
</feature>
<comment type="caution">
    <text evidence="2">The sequence shown here is derived from an EMBL/GenBank/DDBJ whole genome shotgun (WGS) entry which is preliminary data.</text>
</comment>
<protein>
    <submittedName>
        <fullName evidence="2">Uncharacterized protein</fullName>
    </submittedName>
</protein>
<feature type="region of interest" description="Disordered" evidence="1">
    <location>
        <begin position="65"/>
        <end position="92"/>
    </location>
</feature>
<dbReference type="Proteomes" id="UP000261931">
    <property type="component" value="Unassembled WGS sequence"/>
</dbReference>
<sequence length="120" mass="13263">MGRKPSVSSVRCRDGRNSFLMSELGAAADRGEGPAVTSSGSRLCSSSSFDRQKFQRAEALPGDWERLTGDGGAWREAPRDRSTGLLEREEEEEEEADCMVAWWVSGGVRRARPVRRRGMA</sequence>
<gene>
    <name evidence="2" type="ORF">DY262_08410</name>
</gene>
<evidence type="ECO:0000313" key="3">
    <source>
        <dbReference type="Proteomes" id="UP000261931"/>
    </source>
</evidence>
<evidence type="ECO:0000256" key="1">
    <source>
        <dbReference type="SAM" id="MobiDB-lite"/>
    </source>
</evidence>
<evidence type="ECO:0000313" key="2">
    <source>
        <dbReference type="EMBL" id="RFP80449.1"/>
    </source>
</evidence>
<proteinExistence type="predicted"/>
<reference evidence="2 3" key="1">
    <citation type="submission" date="2018-08" db="EMBL/GenBank/DDBJ databases">
        <title>Hydrogenophaga sp. LA-38 isolated from sludge.</title>
        <authorList>
            <person name="Im W.-T."/>
        </authorList>
    </citation>
    <scope>NUCLEOTIDE SEQUENCE [LARGE SCALE GENOMIC DNA]</scope>
    <source>
        <strain evidence="2 3">LA-38</strain>
    </source>
</reference>
<keyword evidence="3" id="KW-1185">Reference proteome</keyword>